<gene>
    <name evidence="3" type="ORF">D7I43_10105</name>
</gene>
<protein>
    <submittedName>
        <fullName evidence="3">Uncharacterized protein</fullName>
    </submittedName>
</protein>
<reference evidence="3 4" key="1">
    <citation type="journal article" date="2018" name="Int. J. Syst. Evol. Microbiol.">
        <title>Micromonospora globbae sp. nov., an endophytic actinomycete isolated from roots of Globba winitii C. H. Wright.</title>
        <authorList>
            <person name="Kuncharoen N."/>
            <person name="Pittayakhajonwut P."/>
            <person name="Tanasupawat S."/>
        </authorList>
    </citation>
    <scope>NUCLEOTIDE SEQUENCE [LARGE SCALE GENOMIC DNA]</scope>
    <source>
        <strain evidence="3 4">WPS1-2</strain>
    </source>
</reference>
<organism evidence="3 4">
    <name type="scientific">Micromonospora globbae</name>
    <dbReference type="NCBI Taxonomy" id="1894969"/>
    <lineage>
        <taxon>Bacteria</taxon>
        <taxon>Bacillati</taxon>
        <taxon>Actinomycetota</taxon>
        <taxon>Actinomycetes</taxon>
        <taxon>Micromonosporales</taxon>
        <taxon>Micromonosporaceae</taxon>
        <taxon>Micromonospora</taxon>
    </lineage>
</organism>
<dbReference type="OrthoDB" id="3370374at2"/>
<sequence>MDEISSQLRAAVEDAPPTRIDVDRLIADDRQRRRHRAWTMAGTGMAVLALTVTSALVAGPVPDGLTLPGGSPSAGPSLCPTPTPKSPRPEPPMATYDTVRARPTEPPDEGVARLTVVLRAALDEHLPAGLAVQNRNPTCDRVQFRYSRSTKSYSTSPVLRRGDQVEDLSVTLTATATGPLGCAAAMDGSVCASRRLPDGSLLATTTMANPMHEGVDQRWAEVWRTDGTHVSVTTSNFLTMTEAGRRELVPAPPRLVSMEQLTAIATTPGLTLYP</sequence>
<proteinExistence type="predicted"/>
<dbReference type="EMBL" id="RAQQ01000006">
    <property type="protein sequence ID" value="RKF27405.1"/>
    <property type="molecule type" value="Genomic_DNA"/>
</dbReference>
<dbReference type="RefSeq" id="WP_120328173.1">
    <property type="nucleotide sequence ID" value="NZ_RAQQ01000006.1"/>
</dbReference>
<keyword evidence="2" id="KW-1133">Transmembrane helix</keyword>
<feature type="region of interest" description="Disordered" evidence="1">
    <location>
        <begin position="67"/>
        <end position="94"/>
    </location>
</feature>
<name>A0A420F3A7_9ACTN</name>
<dbReference type="Proteomes" id="UP000285744">
    <property type="component" value="Unassembled WGS sequence"/>
</dbReference>
<dbReference type="AlphaFoldDB" id="A0A420F3A7"/>
<keyword evidence="2" id="KW-0472">Membrane</keyword>
<comment type="caution">
    <text evidence="3">The sequence shown here is derived from an EMBL/GenBank/DDBJ whole genome shotgun (WGS) entry which is preliminary data.</text>
</comment>
<evidence type="ECO:0000313" key="4">
    <source>
        <dbReference type="Proteomes" id="UP000285744"/>
    </source>
</evidence>
<feature type="transmembrane region" description="Helical" evidence="2">
    <location>
        <begin position="37"/>
        <end position="58"/>
    </location>
</feature>
<evidence type="ECO:0000256" key="1">
    <source>
        <dbReference type="SAM" id="MobiDB-lite"/>
    </source>
</evidence>
<evidence type="ECO:0000313" key="3">
    <source>
        <dbReference type="EMBL" id="RKF27405.1"/>
    </source>
</evidence>
<keyword evidence="2" id="KW-0812">Transmembrane</keyword>
<accession>A0A420F3A7</accession>
<evidence type="ECO:0000256" key="2">
    <source>
        <dbReference type="SAM" id="Phobius"/>
    </source>
</evidence>
<feature type="compositionally biased region" description="Pro residues" evidence="1">
    <location>
        <begin position="79"/>
        <end position="92"/>
    </location>
</feature>